<keyword evidence="1" id="KW-0472">Membrane</keyword>
<dbReference type="Proteomes" id="UP001642360">
    <property type="component" value="Unassembled WGS sequence"/>
</dbReference>
<comment type="caution">
    <text evidence="2">The sequence shown here is derived from an EMBL/GenBank/DDBJ whole genome shotgun (WGS) entry which is preliminary data.</text>
</comment>
<accession>A0ABC8UI97</accession>
<organism evidence="2 3">
    <name type="scientific">Ilex paraguariensis</name>
    <name type="common">yerba mate</name>
    <dbReference type="NCBI Taxonomy" id="185542"/>
    <lineage>
        <taxon>Eukaryota</taxon>
        <taxon>Viridiplantae</taxon>
        <taxon>Streptophyta</taxon>
        <taxon>Embryophyta</taxon>
        <taxon>Tracheophyta</taxon>
        <taxon>Spermatophyta</taxon>
        <taxon>Magnoliopsida</taxon>
        <taxon>eudicotyledons</taxon>
        <taxon>Gunneridae</taxon>
        <taxon>Pentapetalae</taxon>
        <taxon>asterids</taxon>
        <taxon>campanulids</taxon>
        <taxon>Aquifoliales</taxon>
        <taxon>Aquifoliaceae</taxon>
        <taxon>Ilex</taxon>
    </lineage>
</organism>
<dbReference type="AlphaFoldDB" id="A0ABC8UI97"/>
<dbReference type="EMBL" id="CAUOFW020007808">
    <property type="protein sequence ID" value="CAK9180667.1"/>
    <property type="molecule type" value="Genomic_DNA"/>
</dbReference>
<keyword evidence="3" id="KW-1185">Reference proteome</keyword>
<protein>
    <recommendedName>
        <fullName evidence="4">Secreted protein</fullName>
    </recommendedName>
</protein>
<keyword evidence="1" id="KW-0812">Transmembrane</keyword>
<feature type="non-terminal residue" evidence="2">
    <location>
        <position position="81"/>
    </location>
</feature>
<sequence>MFRFSYLLPPNGFLFLTSTTTVRATVVFFAYAGFVAVANSAEVSEGPQVTAWWWWWGWGLKHQNNGRRSVIMFRGLDWTGS</sequence>
<name>A0ABC8UI97_9AQUA</name>
<feature type="transmembrane region" description="Helical" evidence="1">
    <location>
        <begin position="12"/>
        <end position="38"/>
    </location>
</feature>
<keyword evidence="1" id="KW-1133">Transmembrane helix</keyword>
<gene>
    <name evidence="2" type="ORF">ILEXP_LOCUS50687</name>
</gene>
<evidence type="ECO:0000313" key="2">
    <source>
        <dbReference type="EMBL" id="CAK9180667.1"/>
    </source>
</evidence>
<evidence type="ECO:0000313" key="3">
    <source>
        <dbReference type="Proteomes" id="UP001642360"/>
    </source>
</evidence>
<reference evidence="2 3" key="1">
    <citation type="submission" date="2024-02" db="EMBL/GenBank/DDBJ databases">
        <authorList>
            <person name="Vignale AGUSTIN F."/>
            <person name="Sosa J E."/>
            <person name="Modenutti C."/>
        </authorList>
    </citation>
    <scope>NUCLEOTIDE SEQUENCE [LARGE SCALE GENOMIC DNA]</scope>
</reference>
<evidence type="ECO:0008006" key="4">
    <source>
        <dbReference type="Google" id="ProtNLM"/>
    </source>
</evidence>
<evidence type="ECO:0000256" key="1">
    <source>
        <dbReference type="SAM" id="Phobius"/>
    </source>
</evidence>
<proteinExistence type="predicted"/>